<dbReference type="PANTHER" id="PTHR23155:SF1071">
    <property type="entry name" value="DISEASE RESISTANCE RPP13-LIKE PROTEIN 1"/>
    <property type="match status" value="1"/>
</dbReference>
<name>B9RV81_RICCO</name>
<evidence type="ECO:0000259" key="4">
    <source>
        <dbReference type="Pfam" id="PF00931"/>
    </source>
</evidence>
<dbReference type="PRINTS" id="PR00364">
    <property type="entry name" value="DISEASERSIST"/>
</dbReference>
<dbReference type="GO" id="GO:0043531">
    <property type="term" value="F:ADP binding"/>
    <property type="evidence" value="ECO:0007669"/>
    <property type="project" value="InterPro"/>
</dbReference>
<dbReference type="GO" id="GO:0006952">
    <property type="term" value="P:defense response"/>
    <property type="evidence" value="ECO:0007669"/>
    <property type="project" value="UniProtKB-KW"/>
</dbReference>
<feature type="region of interest" description="Disordered" evidence="3">
    <location>
        <begin position="1"/>
        <end position="22"/>
    </location>
</feature>
<dbReference type="FunFam" id="1.10.10.10:FF:000322">
    <property type="entry name" value="Probable disease resistance protein At1g63360"/>
    <property type="match status" value="1"/>
</dbReference>
<protein>
    <submittedName>
        <fullName evidence="6">Disease resistance protein RGA2, putative</fullName>
        <ecNumber evidence="6">3.1.3.16</ecNumber>
    </submittedName>
</protein>
<keyword evidence="7" id="KW-1185">Reference proteome</keyword>
<dbReference type="eggNOG" id="KOG4658">
    <property type="taxonomic scope" value="Eukaryota"/>
</dbReference>
<dbReference type="InterPro" id="IPR058922">
    <property type="entry name" value="WHD_DRP"/>
</dbReference>
<evidence type="ECO:0000259" key="5">
    <source>
        <dbReference type="Pfam" id="PF23559"/>
    </source>
</evidence>
<dbReference type="Gene3D" id="1.10.10.10">
    <property type="entry name" value="Winged helix-like DNA-binding domain superfamily/Winged helix DNA-binding domain"/>
    <property type="match status" value="1"/>
</dbReference>
<evidence type="ECO:0000313" key="7">
    <source>
        <dbReference type="Proteomes" id="UP000008311"/>
    </source>
</evidence>
<feature type="domain" description="Disease resistance protein winged helix" evidence="5">
    <location>
        <begin position="293"/>
        <end position="362"/>
    </location>
</feature>
<dbReference type="SUPFAM" id="SSF52540">
    <property type="entry name" value="P-loop containing nucleoside triphosphate hydrolases"/>
    <property type="match status" value="1"/>
</dbReference>
<dbReference type="PANTHER" id="PTHR23155">
    <property type="entry name" value="DISEASE RESISTANCE PROTEIN RP"/>
    <property type="match status" value="1"/>
</dbReference>
<gene>
    <name evidence="6" type="ORF">RCOM_0900670</name>
</gene>
<dbReference type="Proteomes" id="UP000008311">
    <property type="component" value="Unassembled WGS sequence"/>
</dbReference>
<keyword evidence="2" id="KW-0611">Plant defense</keyword>
<evidence type="ECO:0000256" key="2">
    <source>
        <dbReference type="ARBA" id="ARBA00022821"/>
    </source>
</evidence>
<feature type="domain" description="NB-ARC" evidence="4">
    <location>
        <begin position="52"/>
        <end position="210"/>
    </location>
</feature>
<dbReference type="Gene3D" id="3.40.50.300">
    <property type="entry name" value="P-loop containing nucleotide triphosphate hydrolases"/>
    <property type="match status" value="1"/>
</dbReference>
<dbReference type="InParanoid" id="B9RV81"/>
<organism evidence="6 7">
    <name type="scientific">Ricinus communis</name>
    <name type="common">Castor bean</name>
    <dbReference type="NCBI Taxonomy" id="3988"/>
    <lineage>
        <taxon>Eukaryota</taxon>
        <taxon>Viridiplantae</taxon>
        <taxon>Streptophyta</taxon>
        <taxon>Embryophyta</taxon>
        <taxon>Tracheophyta</taxon>
        <taxon>Spermatophyta</taxon>
        <taxon>Magnoliopsida</taxon>
        <taxon>eudicotyledons</taxon>
        <taxon>Gunneridae</taxon>
        <taxon>Pentapetalae</taxon>
        <taxon>rosids</taxon>
        <taxon>fabids</taxon>
        <taxon>Malpighiales</taxon>
        <taxon>Euphorbiaceae</taxon>
        <taxon>Acalyphoideae</taxon>
        <taxon>Acalypheae</taxon>
        <taxon>Ricinus</taxon>
    </lineage>
</organism>
<dbReference type="InterPro" id="IPR002182">
    <property type="entry name" value="NB-ARC"/>
</dbReference>
<evidence type="ECO:0000256" key="1">
    <source>
        <dbReference type="ARBA" id="ARBA00022737"/>
    </source>
</evidence>
<sequence length="453" mass="51996">MDALGLSMRKGIGQKPSSQKTRTTAMLDDEYGIRGRNEDKELILRSFQTDCNGLGVICIVGMGGIGKTTLAQLVYNDYRIMEWFDVKAWVHVSEEFDETEIMKDILKEVTTDSCNLETLNVKNELGFELKKRLEGKKFILIMDDVWNDNYCDWRILCSSLQTGVQGSKVVITTRNESISSMMDDQDILYRLNELSDDDCWLLFAEHAFDDGDSNNRLDLETVGRKIVRKCKGLPLAAKTIGSLLCLKRDVDEWERVLNNNMWDLVSDNILPALALSYHYLPSHLKRCFAYCAVFPKGYKFLKDELIRLWMAEGFLMQSKGCNKDIELIGDEYFCELVSRSFFQQSTCDMPFFVMHDLIHDLANFISGEFCLRFPSSAIPSRTRHLSHGSEYGELEGMDGYLPLRTLLYVRPGRMYDSSPSWKKYGSFLLLNRLRVLSLPRWGCETKLPDSIGN</sequence>
<dbReference type="InterPro" id="IPR044974">
    <property type="entry name" value="Disease_R_plants"/>
</dbReference>
<evidence type="ECO:0000313" key="6">
    <source>
        <dbReference type="EMBL" id="EEF44814.1"/>
    </source>
</evidence>
<dbReference type="Pfam" id="PF23559">
    <property type="entry name" value="WHD_DRP"/>
    <property type="match status" value="1"/>
</dbReference>
<dbReference type="EMBL" id="EQ973818">
    <property type="protein sequence ID" value="EEF44814.1"/>
    <property type="molecule type" value="Genomic_DNA"/>
</dbReference>
<dbReference type="Gene3D" id="1.10.8.430">
    <property type="entry name" value="Helical domain of apoptotic protease-activating factors"/>
    <property type="match status" value="1"/>
</dbReference>
<keyword evidence="1" id="KW-0677">Repeat</keyword>
<dbReference type="InterPro" id="IPR036388">
    <property type="entry name" value="WH-like_DNA-bd_sf"/>
</dbReference>
<dbReference type="FunFam" id="3.40.50.300:FF:001091">
    <property type="entry name" value="Probable disease resistance protein At1g61300"/>
    <property type="match status" value="1"/>
</dbReference>
<dbReference type="EC" id="3.1.3.16" evidence="6"/>
<keyword evidence="6" id="KW-0378">Hydrolase</keyword>
<reference evidence="7" key="1">
    <citation type="journal article" date="2010" name="Nat. Biotechnol.">
        <title>Draft genome sequence of the oilseed species Ricinus communis.</title>
        <authorList>
            <person name="Chan A.P."/>
            <person name="Crabtree J."/>
            <person name="Zhao Q."/>
            <person name="Lorenzi H."/>
            <person name="Orvis J."/>
            <person name="Puiu D."/>
            <person name="Melake-Berhan A."/>
            <person name="Jones K.M."/>
            <person name="Redman J."/>
            <person name="Chen G."/>
            <person name="Cahoon E.B."/>
            <person name="Gedil M."/>
            <person name="Stanke M."/>
            <person name="Haas B.J."/>
            <person name="Wortman J.R."/>
            <person name="Fraser-Liggett C.M."/>
            <person name="Ravel J."/>
            <person name="Rabinowicz P.D."/>
        </authorList>
    </citation>
    <scope>NUCLEOTIDE SEQUENCE [LARGE SCALE GENOMIC DNA]</scope>
    <source>
        <strain evidence="7">cv. Hale</strain>
    </source>
</reference>
<dbReference type="GO" id="GO:0004722">
    <property type="term" value="F:protein serine/threonine phosphatase activity"/>
    <property type="evidence" value="ECO:0007669"/>
    <property type="project" value="UniProtKB-EC"/>
</dbReference>
<dbReference type="InterPro" id="IPR042197">
    <property type="entry name" value="Apaf_helical"/>
</dbReference>
<accession>B9RV81</accession>
<dbReference type="AlphaFoldDB" id="B9RV81"/>
<dbReference type="Pfam" id="PF00931">
    <property type="entry name" value="NB-ARC"/>
    <property type="match status" value="1"/>
</dbReference>
<dbReference type="InterPro" id="IPR027417">
    <property type="entry name" value="P-loop_NTPase"/>
</dbReference>
<evidence type="ECO:0000256" key="3">
    <source>
        <dbReference type="SAM" id="MobiDB-lite"/>
    </source>
</evidence>
<proteinExistence type="predicted"/>